<protein>
    <submittedName>
        <fullName evidence="1">Uncharacterized protein</fullName>
    </submittedName>
</protein>
<evidence type="ECO:0000313" key="1">
    <source>
        <dbReference type="EMBL" id="KAK3536064.1"/>
    </source>
</evidence>
<accession>A0AAE0QXQ9</accession>
<organism evidence="1 2">
    <name type="scientific">Hemibagrus guttatus</name>
    <dbReference type="NCBI Taxonomy" id="175788"/>
    <lineage>
        <taxon>Eukaryota</taxon>
        <taxon>Metazoa</taxon>
        <taxon>Chordata</taxon>
        <taxon>Craniata</taxon>
        <taxon>Vertebrata</taxon>
        <taxon>Euteleostomi</taxon>
        <taxon>Actinopterygii</taxon>
        <taxon>Neopterygii</taxon>
        <taxon>Teleostei</taxon>
        <taxon>Ostariophysi</taxon>
        <taxon>Siluriformes</taxon>
        <taxon>Bagridae</taxon>
        <taxon>Hemibagrus</taxon>
    </lineage>
</organism>
<dbReference type="PANTHER" id="PTHR47773:SF1">
    <property type="entry name" value="C2H2-TYPE DOMAIN-CONTAINING PROTEIN"/>
    <property type="match status" value="1"/>
</dbReference>
<dbReference type="AlphaFoldDB" id="A0AAE0QXQ9"/>
<proteinExistence type="predicted"/>
<keyword evidence="2" id="KW-1185">Reference proteome</keyword>
<reference evidence="1" key="1">
    <citation type="submission" date="2023-06" db="EMBL/GenBank/DDBJ databases">
        <title>Male Hemibagrus guttatus genome.</title>
        <authorList>
            <person name="Bian C."/>
        </authorList>
    </citation>
    <scope>NUCLEOTIDE SEQUENCE</scope>
    <source>
        <strain evidence="1">Male_cb2023</strain>
        <tissue evidence="1">Muscle</tissue>
    </source>
</reference>
<name>A0AAE0QXQ9_9TELE</name>
<dbReference type="PANTHER" id="PTHR47773">
    <property type="entry name" value="SI:DKEY-9I5.2-RELATED"/>
    <property type="match status" value="1"/>
</dbReference>
<feature type="non-terminal residue" evidence="1">
    <location>
        <position position="378"/>
    </location>
</feature>
<gene>
    <name evidence="1" type="ORF">QTP70_026481</name>
</gene>
<evidence type="ECO:0000313" key="2">
    <source>
        <dbReference type="Proteomes" id="UP001274896"/>
    </source>
</evidence>
<dbReference type="Proteomes" id="UP001274896">
    <property type="component" value="Unassembled WGS sequence"/>
</dbReference>
<comment type="caution">
    <text evidence="1">The sequence shown here is derived from an EMBL/GenBank/DDBJ whole genome shotgun (WGS) entry which is preliminary data.</text>
</comment>
<dbReference type="EMBL" id="JAUCMX010000009">
    <property type="protein sequence ID" value="KAK3536064.1"/>
    <property type="molecule type" value="Genomic_DNA"/>
</dbReference>
<sequence>VELEGWIRLWGKTRCHPTGQHFLDQRGHGCSPPFKPTKRRITLEYVHHKDLYTTLLMSLVEPGGGIVSAMGHRFQAPPPPRELPSARLLHHAFLLAEANKVEDYWSQILSVFGTVLKMDLTKKVVKKLSGEGQGSAEWFTSIANEHSQIVSFVLTCEESTEKLEPMCRGLMERFQLANQPVPKILYVDRGCCHAQGRTAVETMFQPWMDNGMVVQAINEVWAGQQRHLECIQDPPDMNMYRVARSTTINNVDVPYYKCLRGSNSLEGFHKALPNMIPGTQLQSVYLISSIARWNADRISDAVFGGKGRHHRVYSAPLIDHLNTRCQQLFGETVEDNFRAPADVPSQELLGLEYLLSQSTGESGPFSLQDIVNDGPGPE</sequence>
<feature type="non-terminal residue" evidence="1">
    <location>
        <position position="1"/>
    </location>
</feature>